<evidence type="ECO:0000256" key="3">
    <source>
        <dbReference type="ARBA" id="ARBA00022840"/>
    </source>
</evidence>
<keyword evidence="1 7" id="KW-0436">Ligase</keyword>
<reference evidence="10" key="1">
    <citation type="submission" date="2014-11" db="EMBL/GenBank/DDBJ databases">
        <authorList>
            <person name="Zhu J."/>
            <person name="Qi W."/>
            <person name="Song R."/>
        </authorList>
    </citation>
    <scope>NUCLEOTIDE SEQUENCE</scope>
    <source>
        <strain evidence="10">IFM 0406</strain>
    </source>
</reference>
<organism evidence="10">
    <name type="scientific">Nocardia terpenica</name>
    <dbReference type="NCBI Taxonomy" id="455432"/>
    <lineage>
        <taxon>Bacteria</taxon>
        <taxon>Bacillati</taxon>
        <taxon>Actinomycetota</taxon>
        <taxon>Actinomycetes</taxon>
        <taxon>Mycobacteriales</taxon>
        <taxon>Nocardiaceae</taxon>
        <taxon>Nocardia</taxon>
    </lineage>
</organism>
<dbReference type="GO" id="GO:0005524">
    <property type="term" value="F:ATP binding"/>
    <property type="evidence" value="ECO:0007669"/>
    <property type="project" value="UniProtKB-KW"/>
</dbReference>
<dbReference type="InterPro" id="IPR015413">
    <property type="entry name" value="Methionyl/Leucyl_tRNA_Synth"/>
</dbReference>
<comment type="catalytic activity">
    <reaction evidence="6">
        <text>tRNA(Met) + L-methionine + ATP = L-methionyl-tRNA(Met) + AMP + diphosphate</text>
        <dbReference type="Rhea" id="RHEA:13481"/>
        <dbReference type="Rhea" id="RHEA-COMP:9667"/>
        <dbReference type="Rhea" id="RHEA-COMP:9698"/>
        <dbReference type="ChEBI" id="CHEBI:30616"/>
        <dbReference type="ChEBI" id="CHEBI:33019"/>
        <dbReference type="ChEBI" id="CHEBI:57844"/>
        <dbReference type="ChEBI" id="CHEBI:78442"/>
        <dbReference type="ChEBI" id="CHEBI:78530"/>
        <dbReference type="ChEBI" id="CHEBI:456215"/>
        <dbReference type="EC" id="6.1.1.10"/>
    </reaction>
</comment>
<evidence type="ECO:0000259" key="9">
    <source>
        <dbReference type="Pfam" id="PF09334"/>
    </source>
</evidence>
<reference evidence="10" key="2">
    <citation type="journal article" date="2016" name="Org. Biomol. Chem.">
        <title>Target-specific identification and characterization of the putative gene cluster for brasilinolide biosynthesis revealing the mechanistic insights and combinatorial synthetic utility of 2-deoxy-l-fucose biosynthetic enzymes.</title>
        <authorList>
            <person name="Chiu H.T."/>
            <person name="Weng C.P."/>
            <person name="Lin Y.C."/>
            <person name="Chen K.H."/>
        </authorList>
    </citation>
    <scope>NUCLEOTIDE SEQUENCE</scope>
    <source>
        <strain evidence="10">IFM 0406</strain>
    </source>
</reference>
<keyword evidence="5 7" id="KW-0030">Aminoacyl-tRNA synthetase</keyword>
<dbReference type="Pfam" id="PF09334">
    <property type="entry name" value="tRNA-synt_1g"/>
    <property type="match status" value="1"/>
</dbReference>
<reference evidence="11 12" key="3">
    <citation type="submission" date="2016-04" db="EMBL/GenBank/DDBJ databases">
        <authorList>
            <person name="Evans L.H."/>
            <person name="Alamgir A."/>
            <person name="Owens N."/>
            <person name="Weber N.D."/>
            <person name="Virtaneva K."/>
            <person name="Barbian K."/>
            <person name="Babar A."/>
            <person name="Rosenke K."/>
        </authorList>
    </citation>
    <scope>NUCLEOTIDE SEQUENCE [LARGE SCALE GENOMIC DNA]</scope>
    <source>
        <strain evidence="11 12">IFM 0406</strain>
    </source>
</reference>
<dbReference type="InterPro" id="IPR001412">
    <property type="entry name" value="aa-tRNA-synth_I_CS"/>
</dbReference>
<evidence type="ECO:0000256" key="1">
    <source>
        <dbReference type="ARBA" id="ARBA00022598"/>
    </source>
</evidence>
<dbReference type="Gene3D" id="2.20.28.20">
    <property type="entry name" value="Methionyl-tRNA synthetase, Zn-domain"/>
    <property type="match status" value="1"/>
</dbReference>
<dbReference type="InterPro" id="IPR029038">
    <property type="entry name" value="MetRS_Zn"/>
</dbReference>
<name>A0A0U1YZC3_9NOCA</name>
<dbReference type="Gene3D" id="2.60.120.10">
    <property type="entry name" value="Jelly Rolls"/>
    <property type="match status" value="1"/>
</dbReference>
<dbReference type="InterPro" id="IPR011051">
    <property type="entry name" value="RmlC_Cupin_sf"/>
</dbReference>
<feature type="domain" description="Methionyl/Leucyl tRNA synthetase" evidence="9">
    <location>
        <begin position="137"/>
        <end position="525"/>
    </location>
</feature>
<dbReference type="SUPFAM" id="SSF51182">
    <property type="entry name" value="RmlC-like cupins"/>
    <property type="match status" value="1"/>
</dbReference>
<keyword evidence="4 7" id="KW-0648">Protein biosynthesis</keyword>
<evidence type="ECO:0000313" key="10">
    <source>
        <dbReference type="EMBL" id="AJO72762.1"/>
    </source>
</evidence>
<dbReference type="PROSITE" id="PS00178">
    <property type="entry name" value="AA_TRNA_LIGASE_I"/>
    <property type="match status" value="1"/>
</dbReference>
<keyword evidence="3 7" id="KW-0067">ATP-binding</keyword>
<evidence type="ECO:0000256" key="5">
    <source>
        <dbReference type="ARBA" id="ARBA00023146"/>
    </source>
</evidence>
<evidence type="ECO:0000259" key="8">
    <source>
        <dbReference type="Pfam" id="PF07883"/>
    </source>
</evidence>
<evidence type="ECO:0000256" key="4">
    <source>
        <dbReference type="ARBA" id="ARBA00022917"/>
    </source>
</evidence>
<evidence type="ECO:0000313" key="11">
    <source>
        <dbReference type="EMBL" id="KZM75381.1"/>
    </source>
</evidence>
<keyword evidence="12" id="KW-1185">Reference proteome</keyword>
<sequence>MIVSTIPRTLPELDAPDFVRSAAPEWATAAAAPFQVRRVTLRPGEITTEHNHHDLEAWVILDGEGEIGWDTTTRTVRAGDAVYLPPLAPHTLRNTSADRPLSFYSIWWEDMAALARTHADRRQRQATGTPDRPVLILPSFPTPNGELHLGHIAGPLLTADACRRAVLATGARAHLLLGTVGHQTQVAAAAAAAGLSFHELAERNTDAITAGLAAAGVEWDVFVRPSEPSYPAMATTVFRRLLTEGALVTRSEPTNYCEPCGRFLLEAFVSGSCPHCGSDQTAGIECEACALPYNDRELVDPRCAGCGAAASQRLLTRYFLPLEPLRDRLTDYLRGTAMNARLRGYIERVLAKPLPDLPVSTPTTNGIPIHVEQTGGADPALADQRMYSAFELAARFLVALDKLAREQGAADWSAYAAEQRPRTVLFFGFDNAFLRAFAFPAVLGTFTDALPLPDTLVCNEFYLLEGAKFSTSRRHAVWAREAFTAANADQLRLYLAATTPDVRRRNFTAAGYAAFVSDELIGRWQAWIDEVGARTLKYFDGRAPEGGGWNVETERFYGQITDLAAAAVLGYLPERFNARSVVAAMRVFVTQARDFAETSTDVLATTPAAGVARTSVALELMAVRTLAMALTPLAPGVAARLAAALGEPDGIPCAIDPRWVRPGTDITFDTDLFSRP</sequence>
<dbReference type="GO" id="GO:0005829">
    <property type="term" value="C:cytosol"/>
    <property type="evidence" value="ECO:0007669"/>
    <property type="project" value="TreeGrafter"/>
</dbReference>
<comment type="similarity">
    <text evidence="7">Belongs to the class-I aminoacyl-tRNA synthetase family.</text>
</comment>
<dbReference type="AlphaFoldDB" id="A0A0U1YZC3"/>
<evidence type="ECO:0000256" key="7">
    <source>
        <dbReference type="RuleBase" id="RU363039"/>
    </source>
</evidence>
<dbReference type="InterPro" id="IPR014729">
    <property type="entry name" value="Rossmann-like_a/b/a_fold"/>
</dbReference>
<evidence type="ECO:0000256" key="2">
    <source>
        <dbReference type="ARBA" id="ARBA00022741"/>
    </source>
</evidence>
<feature type="domain" description="Cupin type-2" evidence="8">
    <location>
        <begin position="38"/>
        <end position="107"/>
    </location>
</feature>
<dbReference type="SUPFAM" id="SSF57770">
    <property type="entry name" value="Methionyl-tRNA synthetase (MetRS), Zn-domain"/>
    <property type="match status" value="1"/>
</dbReference>
<dbReference type="GO" id="GO:0006431">
    <property type="term" value="P:methionyl-tRNA aminoacylation"/>
    <property type="evidence" value="ECO:0007669"/>
    <property type="project" value="TreeGrafter"/>
</dbReference>
<dbReference type="InterPro" id="IPR013096">
    <property type="entry name" value="Cupin_2"/>
</dbReference>
<keyword evidence="2 7" id="KW-0547">Nucleotide-binding</keyword>
<dbReference type="Gene3D" id="3.40.50.620">
    <property type="entry name" value="HUPs"/>
    <property type="match status" value="1"/>
</dbReference>
<evidence type="ECO:0000313" key="12">
    <source>
        <dbReference type="Proteomes" id="UP000076512"/>
    </source>
</evidence>
<dbReference type="STRING" id="455432.AWN90_18520"/>
<dbReference type="PANTHER" id="PTHR45765">
    <property type="entry name" value="METHIONINE--TRNA LIGASE"/>
    <property type="match status" value="1"/>
</dbReference>
<dbReference type="EMBL" id="KP161205">
    <property type="protein sequence ID" value="AJO72762.1"/>
    <property type="molecule type" value="Genomic_DNA"/>
</dbReference>
<dbReference type="RefSeq" id="WP_067582650.1">
    <property type="nucleotide sequence ID" value="NZ_JABMCZ010000001.1"/>
</dbReference>
<dbReference type="GO" id="GO:0004825">
    <property type="term" value="F:methionine-tRNA ligase activity"/>
    <property type="evidence" value="ECO:0007669"/>
    <property type="project" value="UniProtKB-EC"/>
</dbReference>
<dbReference type="InterPro" id="IPR014710">
    <property type="entry name" value="RmlC-like_jellyroll"/>
</dbReference>
<dbReference type="SUPFAM" id="SSF52374">
    <property type="entry name" value="Nucleotidylyl transferase"/>
    <property type="match status" value="1"/>
</dbReference>
<dbReference type="InterPro" id="IPR023458">
    <property type="entry name" value="Met-tRNA_ligase_1"/>
</dbReference>
<accession>A0A0U1YZC3</accession>
<gene>
    <name evidence="11" type="ORF">AWN90_18520</name>
</gene>
<protein>
    <submittedName>
        <fullName evidence="11">Methionine--tRNA ligase</fullName>
    </submittedName>
    <submittedName>
        <fullName evidence="10">Methionine-tRNA ligase</fullName>
    </submittedName>
</protein>
<evidence type="ECO:0000256" key="6">
    <source>
        <dbReference type="ARBA" id="ARBA00047364"/>
    </source>
</evidence>
<dbReference type="PANTHER" id="PTHR45765:SF1">
    <property type="entry name" value="METHIONINE--TRNA LIGASE, CYTOPLASMIC"/>
    <property type="match status" value="1"/>
</dbReference>
<dbReference type="Pfam" id="PF07883">
    <property type="entry name" value="Cupin_2"/>
    <property type="match status" value="1"/>
</dbReference>
<dbReference type="OrthoDB" id="9810191at2"/>
<dbReference type="EMBL" id="LWGR01000003">
    <property type="protein sequence ID" value="KZM75381.1"/>
    <property type="molecule type" value="Genomic_DNA"/>
</dbReference>
<proteinExistence type="inferred from homology"/>
<dbReference type="Proteomes" id="UP000076512">
    <property type="component" value="Unassembled WGS sequence"/>
</dbReference>